<dbReference type="Proteomes" id="UP000285844">
    <property type="component" value="Unassembled WGS sequence"/>
</dbReference>
<dbReference type="PANTHER" id="PTHR12526">
    <property type="entry name" value="GLYCOSYLTRANSFERASE"/>
    <property type="match status" value="1"/>
</dbReference>
<gene>
    <name evidence="2" type="ORF">DW858_13975</name>
</gene>
<evidence type="ECO:0000313" key="3">
    <source>
        <dbReference type="Proteomes" id="UP000285844"/>
    </source>
</evidence>
<accession>A0A413YQJ4</accession>
<dbReference type="PANTHER" id="PTHR12526:SF630">
    <property type="entry name" value="GLYCOSYLTRANSFERASE"/>
    <property type="match status" value="1"/>
</dbReference>
<feature type="domain" description="Glycosyltransferase subfamily 4-like N-terminal" evidence="1">
    <location>
        <begin position="27"/>
        <end position="209"/>
    </location>
</feature>
<reference evidence="2 3" key="1">
    <citation type="submission" date="2018-08" db="EMBL/GenBank/DDBJ databases">
        <title>A genome reference for cultivated species of the human gut microbiota.</title>
        <authorList>
            <person name="Zou Y."/>
            <person name="Xue W."/>
            <person name="Luo G."/>
        </authorList>
    </citation>
    <scope>NUCLEOTIDE SEQUENCE [LARGE SCALE GENOMIC DNA]</scope>
    <source>
        <strain evidence="2 3">AM37-3BH</strain>
    </source>
</reference>
<name>A0A413YQJ4_9FIRM</name>
<proteinExistence type="predicted"/>
<dbReference type="GO" id="GO:0016740">
    <property type="term" value="F:transferase activity"/>
    <property type="evidence" value="ECO:0007669"/>
    <property type="project" value="UniProtKB-KW"/>
</dbReference>
<evidence type="ECO:0000313" key="2">
    <source>
        <dbReference type="EMBL" id="RHC11309.1"/>
    </source>
</evidence>
<evidence type="ECO:0000259" key="1">
    <source>
        <dbReference type="Pfam" id="PF13439"/>
    </source>
</evidence>
<dbReference type="InterPro" id="IPR028098">
    <property type="entry name" value="Glyco_trans_4-like_N"/>
</dbReference>
<dbReference type="Pfam" id="PF13439">
    <property type="entry name" value="Glyco_transf_4"/>
    <property type="match status" value="1"/>
</dbReference>
<keyword evidence="2" id="KW-0808">Transferase</keyword>
<dbReference type="CDD" id="cd03801">
    <property type="entry name" value="GT4_PimA-like"/>
    <property type="match status" value="1"/>
</dbReference>
<dbReference type="RefSeq" id="WP_118363088.1">
    <property type="nucleotide sequence ID" value="NZ_QSHM01000025.1"/>
</dbReference>
<sequence>MRILWMTLECILPANTGGRIGVFKRLEQMTNRGHEVYLFFPYDSDIDEQGIQLLKKYCKQVHPYRRKKTIPVLFNSLRYPYTVASRNIPNMKRDIQKCLDEEKIDIINVDFPHMLIDLVGLDLKGTPVILNEHNVEWKFYCQISESATNKIKKFAYRFDAGRLKKYEEHIVKCINPSFVTFVSTDDKEYYSKWMGFKDKLELIPVGADSRKKDDGINKNQDGKIILFVGKMSAEPNIDAVTWFSKEVFPNIKKEMLDVKFYIVGRDPSDAIKKLASDSITVIGGVESVEEYYTHADLVVLPLRYGGGVKIKLLEAISYKKPIVSTSIGVEGTLYKDGKTIPVADDEIKFSNLCVEMLNSGRGIDDAYCIFERNYTWSSVGDKYENLFKKVGTNG</sequence>
<protein>
    <submittedName>
        <fullName evidence="2">Glycosyltransferase</fullName>
    </submittedName>
</protein>
<dbReference type="Pfam" id="PF13692">
    <property type="entry name" value="Glyco_trans_1_4"/>
    <property type="match status" value="1"/>
</dbReference>
<dbReference type="AlphaFoldDB" id="A0A413YQJ4"/>
<dbReference type="Gene3D" id="3.40.50.2000">
    <property type="entry name" value="Glycogen Phosphorylase B"/>
    <property type="match status" value="2"/>
</dbReference>
<organism evidence="2 3">
    <name type="scientific">Lachnospira eligens</name>
    <dbReference type="NCBI Taxonomy" id="39485"/>
    <lineage>
        <taxon>Bacteria</taxon>
        <taxon>Bacillati</taxon>
        <taxon>Bacillota</taxon>
        <taxon>Clostridia</taxon>
        <taxon>Lachnospirales</taxon>
        <taxon>Lachnospiraceae</taxon>
        <taxon>Lachnospira</taxon>
    </lineage>
</organism>
<dbReference type="EMBL" id="QSHM01000025">
    <property type="protein sequence ID" value="RHC11309.1"/>
    <property type="molecule type" value="Genomic_DNA"/>
</dbReference>
<dbReference type="SUPFAM" id="SSF53756">
    <property type="entry name" value="UDP-Glycosyltransferase/glycogen phosphorylase"/>
    <property type="match status" value="1"/>
</dbReference>
<comment type="caution">
    <text evidence="2">The sequence shown here is derived from an EMBL/GenBank/DDBJ whole genome shotgun (WGS) entry which is preliminary data.</text>
</comment>